<protein>
    <recommendedName>
        <fullName evidence="9">3-phosphoshikimate 1-carboxyvinyltransferase</fullName>
        <ecNumber evidence="9">2.5.1.19</ecNumber>
    </recommendedName>
    <alternativeName>
        <fullName evidence="9">5-enolpyruvylshikimate-3-phosphate synthase</fullName>
        <shortName evidence="9">EPSP synthase</shortName>
        <shortName evidence="9">EPSPS</shortName>
    </alternativeName>
</protein>
<comment type="caution">
    <text evidence="9">Lacks conserved residue(s) required for the propagation of feature annotation.</text>
</comment>
<evidence type="ECO:0000256" key="9">
    <source>
        <dbReference type="HAMAP-Rule" id="MF_00210"/>
    </source>
</evidence>
<dbReference type="InterPro" id="IPR023193">
    <property type="entry name" value="EPSP_synthase_CS"/>
</dbReference>
<feature type="domain" description="Enolpyruvate transferase" evidence="10">
    <location>
        <begin position="9"/>
        <end position="430"/>
    </location>
</feature>
<keyword evidence="5 9" id="KW-0028">Amino-acid biosynthesis</keyword>
<comment type="catalytic activity">
    <reaction evidence="8">
        <text>3-phosphoshikimate + phosphoenolpyruvate = 5-O-(1-carboxyvinyl)-3-phosphoshikimate + phosphate</text>
        <dbReference type="Rhea" id="RHEA:21256"/>
        <dbReference type="ChEBI" id="CHEBI:43474"/>
        <dbReference type="ChEBI" id="CHEBI:57701"/>
        <dbReference type="ChEBI" id="CHEBI:58702"/>
        <dbReference type="ChEBI" id="CHEBI:145989"/>
        <dbReference type="EC" id="2.5.1.19"/>
    </reaction>
    <physiologicalReaction direction="left-to-right" evidence="8">
        <dbReference type="Rhea" id="RHEA:21257"/>
    </physiologicalReaction>
</comment>
<evidence type="ECO:0000313" key="11">
    <source>
        <dbReference type="EMBL" id="KAB2954628.1"/>
    </source>
</evidence>
<reference evidence="11 12" key="1">
    <citation type="submission" date="2019-10" db="EMBL/GenBank/DDBJ databases">
        <title>Whole-genome sequence of the extremophile Heliorestis acidaminivorans DSM 24790.</title>
        <authorList>
            <person name="Kyndt J.A."/>
            <person name="Meyer T.E."/>
        </authorList>
    </citation>
    <scope>NUCLEOTIDE SEQUENCE [LARGE SCALE GENOMIC DNA]</scope>
    <source>
        <strain evidence="11 12">DSM 24790</strain>
    </source>
</reference>
<feature type="binding site" evidence="9">
    <location>
        <position position="174"/>
    </location>
    <ligand>
        <name>phosphoenolpyruvate</name>
        <dbReference type="ChEBI" id="CHEBI:58702"/>
    </ligand>
</feature>
<feature type="binding site" evidence="9">
    <location>
        <position position="353"/>
    </location>
    <ligand>
        <name>phosphoenolpyruvate</name>
        <dbReference type="ChEBI" id="CHEBI:58702"/>
    </ligand>
</feature>
<dbReference type="InterPro" id="IPR001986">
    <property type="entry name" value="Enolpyruvate_Tfrase_dom"/>
</dbReference>
<organism evidence="11 12">
    <name type="scientific">Heliorestis acidaminivorans</name>
    <dbReference type="NCBI Taxonomy" id="553427"/>
    <lineage>
        <taxon>Bacteria</taxon>
        <taxon>Bacillati</taxon>
        <taxon>Bacillota</taxon>
        <taxon>Clostridia</taxon>
        <taxon>Eubacteriales</taxon>
        <taxon>Heliobacteriaceae</taxon>
        <taxon>Heliorestis</taxon>
    </lineage>
</organism>
<dbReference type="CDD" id="cd01556">
    <property type="entry name" value="EPSP_synthase"/>
    <property type="match status" value="1"/>
</dbReference>
<dbReference type="GO" id="GO:0003866">
    <property type="term" value="F:3-phosphoshikimate 1-carboxyvinyltransferase activity"/>
    <property type="evidence" value="ECO:0007669"/>
    <property type="project" value="UniProtKB-UniRule"/>
</dbReference>
<dbReference type="HAMAP" id="MF_00210">
    <property type="entry name" value="EPSP_synth"/>
    <property type="match status" value="1"/>
</dbReference>
<feature type="active site" description="Proton acceptor" evidence="9">
    <location>
        <position position="322"/>
    </location>
</feature>
<feature type="binding site" evidence="9">
    <location>
        <position position="125"/>
    </location>
    <ligand>
        <name>phosphoenolpyruvate</name>
        <dbReference type="ChEBI" id="CHEBI:58702"/>
    </ligand>
</feature>
<gene>
    <name evidence="9 11" type="primary">aroA</name>
    <name evidence="11" type="ORF">F9B85_02845</name>
</gene>
<feature type="binding site" evidence="9">
    <location>
        <position position="25"/>
    </location>
    <ligand>
        <name>3-phosphoshikimate</name>
        <dbReference type="ChEBI" id="CHEBI:145989"/>
    </ligand>
</feature>
<dbReference type="GO" id="GO:0009073">
    <property type="term" value="P:aromatic amino acid family biosynthetic process"/>
    <property type="evidence" value="ECO:0007669"/>
    <property type="project" value="UniProtKB-KW"/>
</dbReference>
<evidence type="ECO:0000256" key="3">
    <source>
        <dbReference type="ARBA" id="ARBA00009948"/>
    </source>
</evidence>
<dbReference type="PANTHER" id="PTHR21090">
    <property type="entry name" value="AROM/DEHYDROQUINATE SYNTHASE"/>
    <property type="match status" value="1"/>
</dbReference>
<dbReference type="FunFam" id="3.65.10.10:FF:000006">
    <property type="entry name" value="3-phosphoshikimate 1-carboxyvinyltransferase"/>
    <property type="match status" value="1"/>
</dbReference>
<feature type="binding site" evidence="9">
    <location>
        <position position="97"/>
    </location>
    <ligand>
        <name>phosphoenolpyruvate</name>
        <dbReference type="ChEBI" id="CHEBI:58702"/>
    </ligand>
</feature>
<dbReference type="GO" id="GO:0008652">
    <property type="term" value="P:amino acid biosynthetic process"/>
    <property type="evidence" value="ECO:0007669"/>
    <property type="project" value="UniProtKB-KW"/>
</dbReference>
<feature type="binding site" evidence="9">
    <location>
        <position position="322"/>
    </location>
    <ligand>
        <name>3-phosphoshikimate</name>
        <dbReference type="ChEBI" id="CHEBI:145989"/>
    </ligand>
</feature>
<dbReference type="GO" id="GO:0005737">
    <property type="term" value="C:cytoplasm"/>
    <property type="evidence" value="ECO:0007669"/>
    <property type="project" value="UniProtKB-SubCell"/>
</dbReference>
<dbReference type="FunFam" id="3.65.10.10:FF:000005">
    <property type="entry name" value="3-phosphoshikimate 1-carboxyvinyltransferase"/>
    <property type="match status" value="1"/>
</dbReference>
<dbReference type="GO" id="GO:0009423">
    <property type="term" value="P:chorismate biosynthetic process"/>
    <property type="evidence" value="ECO:0007669"/>
    <property type="project" value="UniProtKB-UniRule"/>
</dbReference>
<dbReference type="PROSITE" id="PS00104">
    <property type="entry name" value="EPSP_SYNTHASE_1"/>
    <property type="match status" value="1"/>
</dbReference>
<evidence type="ECO:0000256" key="8">
    <source>
        <dbReference type="ARBA" id="ARBA00044633"/>
    </source>
</evidence>
<feature type="binding site" evidence="9">
    <location>
        <position position="24"/>
    </location>
    <ligand>
        <name>phosphoenolpyruvate</name>
        <dbReference type="ChEBI" id="CHEBI:58702"/>
    </ligand>
</feature>
<evidence type="ECO:0000256" key="7">
    <source>
        <dbReference type="ARBA" id="ARBA00023141"/>
    </source>
</evidence>
<dbReference type="PIRSF" id="PIRSF000505">
    <property type="entry name" value="EPSPS"/>
    <property type="match status" value="1"/>
</dbReference>
<dbReference type="InterPro" id="IPR013792">
    <property type="entry name" value="RNA3'P_cycl/enolpyr_Trfase_a/b"/>
</dbReference>
<feature type="binding site" evidence="9">
    <location>
        <position position="349"/>
    </location>
    <ligand>
        <name>3-phosphoshikimate</name>
        <dbReference type="ChEBI" id="CHEBI:145989"/>
    </ligand>
</feature>
<keyword evidence="7 9" id="KW-0057">Aromatic amino acid biosynthesis</keyword>
<name>A0A6I0FAX4_9FIRM</name>
<dbReference type="OrthoDB" id="9809920at2"/>
<proteinExistence type="inferred from homology"/>
<evidence type="ECO:0000256" key="5">
    <source>
        <dbReference type="ARBA" id="ARBA00022605"/>
    </source>
</evidence>
<dbReference type="PANTHER" id="PTHR21090:SF5">
    <property type="entry name" value="PENTAFUNCTIONAL AROM POLYPEPTIDE"/>
    <property type="match status" value="1"/>
</dbReference>
<keyword evidence="4 9" id="KW-0963">Cytoplasm</keyword>
<comment type="function">
    <text evidence="1 9">Catalyzes the transfer of the enolpyruvyl moiety of phosphoenolpyruvate (PEP) to the 5-hydroxyl of shikimate-3-phosphate (S3P) to produce enolpyruvyl shikimate-3-phosphate and inorganic phosphate.</text>
</comment>
<sequence length="435" mass="45876">MARNVVAIEGKGPLRGDLTVPGDKSISHRAVMFGALAQSQTRISNFLPGQDCLSTISCFQKLGVPIVQPSTTDVIVEGQGLMGLKEPSDLLDVGNSGTTMRLMAGILSGQSFFSVMTGDSSIRRRPMGRVTEPLKAMGSTILGREGGKKAPLAIAGTQKPLLALTYQSPVASAQVKSAILLAGLYAEGSTKVIEPHRSRDHSERMLKAFGAKISQSEEGLNSEIEGFPSLIGQEIDVPGDISSAAFLLVAASVIPGSELYIRNVGINPTRDGVIEVLRAMGGKIKVENERVVAGEPVADILVQASTLHGTTIEGEVIPRLIDEIPILAVAALFAQGQTTIKDAEELRVKESDRIAVLADQLRMMGAKVKELPDGMIIEGSQTLQGAEVESKGDHRIAMALAVAGLLAEGVTEISDASAVEVSYPGFFSVLTDLQQ</sequence>
<dbReference type="RefSeq" id="WP_151618249.1">
    <property type="nucleotide sequence ID" value="NZ_WBXO01000001.1"/>
</dbReference>
<comment type="subcellular location">
    <subcellularLocation>
        <location evidence="9">Cytoplasm</location>
    </subcellularLocation>
</comment>
<keyword evidence="12" id="KW-1185">Reference proteome</keyword>
<dbReference type="EMBL" id="WBXO01000001">
    <property type="protein sequence ID" value="KAB2954628.1"/>
    <property type="molecule type" value="Genomic_DNA"/>
</dbReference>
<feature type="binding site" evidence="9">
    <location>
        <position position="29"/>
    </location>
    <ligand>
        <name>3-phosphoshikimate</name>
        <dbReference type="ChEBI" id="CHEBI:145989"/>
    </ligand>
</feature>
<dbReference type="PROSITE" id="PS00885">
    <property type="entry name" value="EPSP_SYNTHASE_2"/>
    <property type="match status" value="1"/>
</dbReference>
<dbReference type="Proteomes" id="UP000468766">
    <property type="component" value="Unassembled WGS sequence"/>
</dbReference>
<evidence type="ECO:0000256" key="6">
    <source>
        <dbReference type="ARBA" id="ARBA00022679"/>
    </source>
</evidence>
<dbReference type="Pfam" id="PF00275">
    <property type="entry name" value="EPSP_synthase"/>
    <property type="match status" value="1"/>
</dbReference>
<accession>A0A6I0FAX4</accession>
<comment type="subunit">
    <text evidence="9">Monomer.</text>
</comment>
<dbReference type="EC" id="2.5.1.19" evidence="9"/>
<feature type="binding site" evidence="9">
    <location>
        <position position="395"/>
    </location>
    <ligand>
        <name>phosphoenolpyruvate</name>
        <dbReference type="ChEBI" id="CHEBI:58702"/>
    </ligand>
</feature>
<dbReference type="UniPathway" id="UPA00053">
    <property type="reaction ID" value="UER00089"/>
</dbReference>
<comment type="caution">
    <text evidence="11">The sequence shown here is derived from an EMBL/GenBank/DDBJ whole genome shotgun (WGS) entry which is preliminary data.</text>
</comment>
<evidence type="ECO:0000259" key="10">
    <source>
        <dbReference type="Pfam" id="PF00275"/>
    </source>
</evidence>
<evidence type="ECO:0000256" key="2">
    <source>
        <dbReference type="ARBA" id="ARBA00004811"/>
    </source>
</evidence>
<dbReference type="InterPro" id="IPR006264">
    <property type="entry name" value="EPSP_synthase"/>
</dbReference>
<feature type="binding site" evidence="9">
    <location>
        <position position="172"/>
    </location>
    <ligand>
        <name>3-phosphoshikimate</name>
        <dbReference type="ChEBI" id="CHEBI:145989"/>
    </ligand>
</feature>
<evidence type="ECO:0000313" key="12">
    <source>
        <dbReference type="Proteomes" id="UP000468766"/>
    </source>
</evidence>
<evidence type="ECO:0000256" key="1">
    <source>
        <dbReference type="ARBA" id="ARBA00002174"/>
    </source>
</evidence>
<comment type="similarity">
    <text evidence="3 9">Belongs to the EPSP synthase family.</text>
</comment>
<dbReference type="Gene3D" id="3.65.10.10">
    <property type="entry name" value="Enolpyruvate transferase domain"/>
    <property type="match status" value="2"/>
</dbReference>
<feature type="binding site" evidence="9">
    <location>
        <position position="174"/>
    </location>
    <ligand>
        <name>3-phosphoshikimate</name>
        <dbReference type="ChEBI" id="CHEBI:145989"/>
    </ligand>
</feature>
<evidence type="ECO:0000256" key="4">
    <source>
        <dbReference type="ARBA" id="ARBA00022490"/>
    </source>
</evidence>
<dbReference type="InterPro" id="IPR036968">
    <property type="entry name" value="Enolpyruvate_Tfrase_sf"/>
</dbReference>
<comment type="pathway">
    <text evidence="2 9">Metabolic intermediate biosynthesis; chorismate biosynthesis; chorismate from D-erythrose 4-phosphate and phosphoenolpyruvate: step 6/7.</text>
</comment>
<feature type="binding site" evidence="9">
    <location>
        <position position="24"/>
    </location>
    <ligand>
        <name>3-phosphoshikimate</name>
        <dbReference type="ChEBI" id="CHEBI:145989"/>
    </ligand>
</feature>
<dbReference type="AlphaFoldDB" id="A0A6I0FAX4"/>
<dbReference type="NCBIfam" id="TIGR01356">
    <property type="entry name" value="aroA"/>
    <property type="match status" value="1"/>
</dbReference>
<dbReference type="SUPFAM" id="SSF55205">
    <property type="entry name" value="EPT/RTPC-like"/>
    <property type="match status" value="1"/>
</dbReference>
<keyword evidence="6 9" id="KW-0808">Transferase</keyword>